<accession>A0ACC0Z2Y4</accession>
<proteinExistence type="predicted"/>
<name>A0ACC0Z2Y4_9ROSI</name>
<reference evidence="2" key="1">
    <citation type="journal article" date="2023" name="G3 (Bethesda)">
        <title>Genome assembly and association tests identify interacting loci associated with vigor, precocity, and sex in interspecific pistachio rootstocks.</title>
        <authorList>
            <person name="Palmer W."/>
            <person name="Jacygrad E."/>
            <person name="Sagayaradj S."/>
            <person name="Cavanaugh K."/>
            <person name="Han R."/>
            <person name="Bertier L."/>
            <person name="Beede B."/>
            <person name="Kafkas S."/>
            <person name="Golino D."/>
            <person name="Preece J."/>
            <person name="Michelmore R."/>
        </authorList>
    </citation>
    <scope>NUCLEOTIDE SEQUENCE [LARGE SCALE GENOMIC DNA]</scope>
</reference>
<organism evidence="1 2">
    <name type="scientific">Pistacia integerrima</name>
    <dbReference type="NCBI Taxonomy" id="434235"/>
    <lineage>
        <taxon>Eukaryota</taxon>
        <taxon>Viridiplantae</taxon>
        <taxon>Streptophyta</taxon>
        <taxon>Embryophyta</taxon>
        <taxon>Tracheophyta</taxon>
        <taxon>Spermatophyta</taxon>
        <taxon>Magnoliopsida</taxon>
        <taxon>eudicotyledons</taxon>
        <taxon>Gunneridae</taxon>
        <taxon>Pentapetalae</taxon>
        <taxon>rosids</taxon>
        <taxon>malvids</taxon>
        <taxon>Sapindales</taxon>
        <taxon>Anacardiaceae</taxon>
        <taxon>Pistacia</taxon>
    </lineage>
</organism>
<sequence>MYEMQDICIPRALRIFDAICSVKSLILWGDTVELLSGEDNLEARLPIFHNLTHLEVRRPSFCNNASIELTHFLHKCPKVESLHIPETFYMARKGWVLDIAPQYLRCFLKTAIISCSGGEEEDLKYLKYLFVKAGVLEKVTIFCSKDLAVDLEKQKEINHQLQVIRKGKTNVVVEFRERKRS</sequence>
<dbReference type="Proteomes" id="UP001163603">
    <property type="component" value="Chromosome 3"/>
</dbReference>
<dbReference type="EMBL" id="CM047738">
    <property type="protein sequence ID" value="KAJ0045159.1"/>
    <property type="molecule type" value="Genomic_DNA"/>
</dbReference>
<comment type="caution">
    <text evidence="1">The sequence shown here is derived from an EMBL/GenBank/DDBJ whole genome shotgun (WGS) entry which is preliminary data.</text>
</comment>
<evidence type="ECO:0000313" key="2">
    <source>
        <dbReference type="Proteomes" id="UP001163603"/>
    </source>
</evidence>
<keyword evidence="2" id="KW-1185">Reference proteome</keyword>
<protein>
    <submittedName>
        <fullName evidence="1">Uncharacterized protein</fullName>
    </submittedName>
</protein>
<evidence type="ECO:0000313" key="1">
    <source>
        <dbReference type="EMBL" id="KAJ0045159.1"/>
    </source>
</evidence>
<gene>
    <name evidence="1" type="ORF">Pint_04905</name>
</gene>